<feature type="region of interest" description="Disordered" evidence="3">
    <location>
        <begin position="198"/>
        <end position="226"/>
    </location>
</feature>
<evidence type="ECO:0000256" key="1">
    <source>
        <dbReference type="ARBA" id="ARBA00022723"/>
    </source>
</evidence>
<dbReference type="InterPro" id="IPR057670">
    <property type="entry name" value="SH3_retrovirus"/>
</dbReference>
<dbReference type="PANTHER" id="PTHR42648:SF18">
    <property type="entry name" value="RETROTRANSPOSON, UNCLASSIFIED-LIKE PROTEIN"/>
    <property type="match status" value="1"/>
</dbReference>
<feature type="compositionally biased region" description="Basic and acidic residues" evidence="3">
    <location>
        <begin position="200"/>
        <end position="209"/>
    </location>
</feature>
<dbReference type="GO" id="GO:0015074">
    <property type="term" value="P:DNA integration"/>
    <property type="evidence" value="ECO:0007669"/>
    <property type="project" value="InterPro"/>
</dbReference>
<dbReference type="InterPro" id="IPR013103">
    <property type="entry name" value="RVT_2"/>
</dbReference>
<protein>
    <recommendedName>
        <fullName evidence="4">Integrase catalytic domain-containing protein</fullName>
    </recommendedName>
</protein>
<proteinExistence type="predicted"/>
<name>A0A6L2K435_TANCI</name>
<evidence type="ECO:0000259" key="4">
    <source>
        <dbReference type="PROSITE" id="PS50994"/>
    </source>
</evidence>
<accession>A0A6L2K435</accession>
<evidence type="ECO:0000256" key="2">
    <source>
        <dbReference type="ARBA" id="ARBA00022801"/>
    </source>
</evidence>
<dbReference type="InterPro" id="IPR036397">
    <property type="entry name" value="RNaseH_sf"/>
</dbReference>
<sequence length="456" mass="52299">MIQWNLQAQVINVQSNKGTWFLNKTLHAYFKEEGIKHQTSTPQTPKQNNIIKRWNHTLVKAAQTMFLASKLPLFFWVEAIATTCYTHNISLIISRYEKTPYHIINDRKPTLKHLYIFGCICCITKDGENLNKMKEKGDPCILVGYYTQSKGYRVYNKRTRLIVESIHINFDELKELSQASNYDNSGSAPQLQKTYVHNSTKHETHDHNNEPTSSKLVPNVSPTADTDASSLQELDLLFSPLYEEYFTVGNQSVSMSFALSDNSKQQDTKLSSNVQPTTKLITPPTNVNAKDTNTGQAADAQFEPYNFINPFCTSVQEVSESSTHNVNTLNIHTFYQRHCSDYHQIKDHPLKQVRGNPSKPVQTRRHLSTDPKMCMFAFTNKKDKDNIIIRNKARLVAKGYAQEEVYQMDVKMDFLNGPLKEEVYDNQPDGFDDPDHLEKVHRLKKALYGLKQAPRA</sequence>
<evidence type="ECO:0000256" key="3">
    <source>
        <dbReference type="SAM" id="MobiDB-lite"/>
    </source>
</evidence>
<dbReference type="SUPFAM" id="SSF53098">
    <property type="entry name" value="Ribonuclease H-like"/>
    <property type="match status" value="1"/>
</dbReference>
<comment type="caution">
    <text evidence="5">The sequence shown here is derived from an EMBL/GenBank/DDBJ whole genome shotgun (WGS) entry which is preliminary data.</text>
</comment>
<feature type="region of interest" description="Disordered" evidence="3">
    <location>
        <begin position="267"/>
        <end position="290"/>
    </location>
</feature>
<dbReference type="Gene3D" id="3.30.420.10">
    <property type="entry name" value="Ribonuclease H-like superfamily/Ribonuclease H"/>
    <property type="match status" value="1"/>
</dbReference>
<dbReference type="InterPro" id="IPR001584">
    <property type="entry name" value="Integrase_cat-core"/>
</dbReference>
<evidence type="ECO:0000313" key="5">
    <source>
        <dbReference type="EMBL" id="GEU44113.1"/>
    </source>
</evidence>
<feature type="compositionally biased region" description="Polar residues" evidence="3">
    <location>
        <begin position="210"/>
        <end position="226"/>
    </location>
</feature>
<dbReference type="AlphaFoldDB" id="A0A6L2K435"/>
<organism evidence="5">
    <name type="scientific">Tanacetum cinerariifolium</name>
    <name type="common">Dalmatian daisy</name>
    <name type="synonym">Chrysanthemum cinerariifolium</name>
    <dbReference type="NCBI Taxonomy" id="118510"/>
    <lineage>
        <taxon>Eukaryota</taxon>
        <taxon>Viridiplantae</taxon>
        <taxon>Streptophyta</taxon>
        <taxon>Embryophyta</taxon>
        <taxon>Tracheophyta</taxon>
        <taxon>Spermatophyta</taxon>
        <taxon>Magnoliopsida</taxon>
        <taxon>eudicotyledons</taxon>
        <taxon>Gunneridae</taxon>
        <taxon>Pentapetalae</taxon>
        <taxon>asterids</taxon>
        <taxon>campanulids</taxon>
        <taxon>Asterales</taxon>
        <taxon>Asteraceae</taxon>
        <taxon>Asteroideae</taxon>
        <taxon>Anthemideae</taxon>
        <taxon>Anthemidinae</taxon>
        <taxon>Tanacetum</taxon>
    </lineage>
</organism>
<dbReference type="GO" id="GO:0003676">
    <property type="term" value="F:nucleic acid binding"/>
    <property type="evidence" value="ECO:0007669"/>
    <property type="project" value="InterPro"/>
</dbReference>
<dbReference type="InterPro" id="IPR012337">
    <property type="entry name" value="RNaseH-like_sf"/>
</dbReference>
<dbReference type="PROSITE" id="PS50994">
    <property type="entry name" value="INTEGRASE"/>
    <property type="match status" value="1"/>
</dbReference>
<dbReference type="GO" id="GO:0046872">
    <property type="term" value="F:metal ion binding"/>
    <property type="evidence" value="ECO:0007669"/>
    <property type="project" value="UniProtKB-KW"/>
</dbReference>
<dbReference type="EMBL" id="BKCJ010001801">
    <property type="protein sequence ID" value="GEU44113.1"/>
    <property type="molecule type" value="Genomic_DNA"/>
</dbReference>
<dbReference type="GO" id="GO:0016787">
    <property type="term" value="F:hydrolase activity"/>
    <property type="evidence" value="ECO:0007669"/>
    <property type="project" value="UniProtKB-KW"/>
</dbReference>
<reference evidence="5" key="1">
    <citation type="journal article" date="2019" name="Sci. Rep.">
        <title>Draft genome of Tanacetum cinerariifolium, the natural source of mosquito coil.</title>
        <authorList>
            <person name="Yamashiro T."/>
            <person name="Shiraishi A."/>
            <person name="Satake H."/>
            <person name="Nakayama K."/>
        </authorList>
    </citation>
    <scope>NUCLEOTIDE SEQUENCE</scope>
</reference>
<keyword evidence="2" id="KW-0378">Hydrolase</keyword>
<gene>
    <name evidence="5" type="ORF">Tci_016091</name>
</gene>
<dbReference type="PANTHER" id="PTHR42648">
    <property type="entry name" value="TRANSPOSASE, PUTATIVE-RELATED"/>
    <property type="match status" value="1"/>
</dbReference>
<dbReference type="Pfam" id="PF07727">
    <property type="entry name" value="RVT_2"/>
    <property type="match status" value="1"/>
</dbReference>
<feature type="domain" description="Integrase catalytic" evidence="4">
    <location>
        <begin position="1"/>
        <end position="108"/>
    </location>
</feature>
<dbReference type="InterPro" id="IPR039537">
    <property type="entry name" value="Retrotran_Ty1/copia-like"/>
</dbReference>
<dbReference type="Pfam" id="PF25597">
    <property type="entry name" value="SH3_retrovirus"/>
    <property type="match status" value="1"/>
</dbReference>
<keyword evidence="1" id="KW-0479">Metal-binding</keyword>